<feature type="region of interest" description="Disordered" evidence="4">
    <location>
        <begin position="458"/>
        <end position="550"/>
    </location>
</feature>
<name>A0A0P4VXN3_SCYOL</name>
<reference evidence="5" key="1">
    <citation type="submission" date="2015-09" db="EMBL/GenBank/DDBJ databases">
        <title>Scylla olivacea transcriptome.</title>
        <authorList>
            <person name="Ikhwanuddin M."/>
        </authorList>
    </citation>
    <scope>NUCLEOTIDE SEQUENCE</scope>
</reference>
<dbReference type="Pfam" id="PF09751">
    <property type="entry name" value="Es2"/>
    <property type="match status" value="1"/>
</dbReference>
<feature type="compositionally biased region" description="Polar residues" evidence="4">
    <location>
        <begin position="95"/>
        <end position="104"/>
    </location>
</feature>
<dbReference type="PANTHER" id="PTHR12940">
    <property type="entry name" value="ES-2 PROTEIN - RELATED"/>
    <property type="match status" value="1"/>
</dbReference>
<feature type="compositionally biased region" description="Basic and acidic residues" evidence="4">
    <location>
        <begin position="121"/>
        <end position="158"/>
    </location>
</feature>
<accession>A0A0P4VXN3</accession>
<comment type="similarity">
    <text evidence="2">Belongs to the ESS2 family.</text>
</comment>
<evidence type="ECO:0000256" key="1">
    <source>
        <dbReference type="ARBA" id="ARBA00004123"/>
    </source>
</evidence>
<protein>
    <submittedName>
        <fullName evidence="5">Uncharacterized protein</fullName>
    </submittedName>
</protein>
<dbReference type="PANTHER" id="PTHR12940:SF0">
    <property type="entry name" value="SPLICING FACTOR ESS-2 HOMOLOG"/>
    <property type="match status" value="1"/>
</dbReference>
<dbReference type="InterPro" id="IPR019148">
    <property type="entry name" value="Nuclear_protein_DGCR14_ESS-2"/>
</dbReference>
<dbReference type="AlphaFoldDB" id="A0A0P4VXN3"/>
<feature type="region of interest" description="Disordered" evidence="4">
    <location>
        <begin position="362"/>
        <end position="382"/>
    </location>
</feature>
<keyword evidence="3" id="KW-0539">Nucleus</keyword>
<feature type="compositionally biased region" description="Low complexity" evidence="4">
    <location>
        <begin position="468"/>
        <end position="477"/>
    </location>
</feature>
<proteinExistence type="inferred from homology"/>
<evidence type="ECO:0000256" key="4">
    <source>
        <dbReference type="SAM" id="MobiDB-lite"/>
    </source>
</evidence>
<dbReference type="EMBL" id="GDRN01105481">
    <property type="protein sequence ID" value="JAI57727.1"/>
    <property type="molecule type" value="Transcribed_RNA"/>
</dbReference>
<evidence type="ECO:0000256" key="3">
    <source>
        <dbReference type="ARBA" id="ARBA00023242"/>
    </source>
</evidence>
<evidence type="ECO:0000313" key="5">
    <source>
        <dbReference type="EMBL" id="JAI57727.1"/>
    </source>
</evidence>
<sequence>MSEGQDTGGMAVEVTSQGMEVFKKPLQPAPHRKRKVLDEEAYVREMEKIIERDFFPDLDNLKERMEYIEAKESNNVGKLRALFKKYASEGNASTLRNIENSPATFETPAEAKGCSTPASHRSQDSDTESVKEERESVKESEGKGEMSLDEFLARHTSEDNESFEELMKDNERKFRQKHAWMFEAEEKHNKDHMPNLALPSAEQQVEASILAITGVSQEKDTRPKSVENWKFNTFNSVMFVPDGVDMSQDKLIELRKQKKQAISLQNTRFDGNPFTETMSAAAMLEASAVQAIKKEGKVGVDGKCLTAACNCSSPTGRELGKETPRVNGYNFVTAPSPMPGVDASPLMTWGEVEGTPCQLDGSQTPLLKKHTPGPSYRIPQLPSRDRIGHRLSEQASQKHRNKKLKAVMAAKQGLTSPLIRFGSQSSQERMMSMSPAAQKLLKSKVKLQHGVDKVLQASYTPSPSMRRTPATPGATTPSFGDLTCASRSTTPKMQTRTKRMAAVGAEDAEFSSGLTDNLLDLPKRSRKLSPQEGNSMQPPPGNRKCAADFF</sequence>
<dbReference type="GO" id="GO:0071013">
    <property type="term" value="C:catalytic step 2 spliceosome"/>
    <property type="evidence" value="ECO:0007669"/>
    <property type="project" value="TreeGrafter"/>
</dbReference>
<comment type="subcellular location">
    <subcellularLocation>
        <location evidence="1">Nucleus</location>
    </subcellularLocation>
</comment>
<evidence type="ECO:0000256" key="2">
    <source>
        <dbReference type="ARBA" id="ARBA00009072"/>
    </source>
</evidence>
<organism evidence="5">
    <name type="scientific">Scylla olivacea</name>
    <name type="common">Orange mud crab</name>
    <name type="synonym">Cancer olivacea</name>
    <dbReference type="NCBI Taxonomy" id="85551"/>
    <lineage>
        <taxon>Eukaryota</taxon>
        <taxon>Metazoa</taxon>
        <taxon>Ecdysozoa</taxon>
        <taxon>Arthropoda</taxon>
        <taxon>Crustacea</taxon>
        <taxon>Multicrustacea</taxon>
        <taxon>Malacostraca</taxon>
        <taxon>Eumalacostraca</taxon>
        <taxon>Eucarida</taxon>
        <taxon>Decapoda</taxon>
        <taxon>Pleocyemata</taxon>
        <taxon>Brachyura</taxon>
        <taxon>Eubrachyura</taxon>
        <taxon>Portunoidea</taxon>
        <taxon>Portunidae</taxon>
        <taxon>Portuninae</taxon>
        <taxon>Scylla</taxon>
    </lineage>
</organism>
<feature type="compositionally biased region" description="Polar residues" evidence="4">
    <location>
        <begin position="485"/>
        <end position="494"/>
    </location>
</feature>
<feature type="region of interest" description="Disordered" evidence="4">
    <location>
        <begin position="95"/>
        <end position="164"/>
    </location>
</feature>